<evidence type="ECO:0000256" key="3">
    <source>
        <dbReference type="ARBA" id="ARBA00022676"/>
    </source>
</evidence>
<accession>A0ABS7GFB6</accession>
<feature type="transmembrane region" description="Helical" evidence="8">
    <location>
        <begin position="190"/>
        <end position="210"/>
    </location>
</feature>
<feature type="transmembrane region" description="Helical" evidence="8">
    <location>
        <begin position="266"/>
        <end position="284"/>
    </location>
</feature>
<organism evidence="10 11">
    <name type="scientific">Chitinophaga rhizophila</name>
    <dbReference type="NCBI Taxonomy" id="2866212"/>
    <lineage>
        <taxon>Bacteria</taxon>
        <taxon>Pseudomonadati</taxon>
        <taxon>Bacteroidota</taxon>
        <taxon>Chitinophagia</taxon>
        <taxon>Chitinophagales</taxon>
        <taxon>Chitinophagaceae</taxon>
        <taxon>Chitinophaga</taxon>
    </lineage>
</organism>
<evidence type="ECO:0000313" key="10">
    <source>
        <dbReference type="EMBL" id="MBW8685835.1"/>
    </source>
</evidence>
<dbReference type="PANTHER" id="PTHR33908">
    <property type="entry name" value="MANNOSYLTRANSFERASE YKCB-RELATED"/>
    <property type="match status" value="1"/>
</dbReference>
<feature type="transmembrane region" description="Helical" evidence="8">
    <location>
        <begin position="148"/>
        <end position="178"/>
    </location>
</feature>
<dbReference type="Proteomes" id="UP000812961">
    <property type="component" value="Unassembled WGS sequence"/>
</dbReference>
<feature type="transmembrane region" description="Helical" evidence="8">
    <location>
        <begin position="72"/>
        <end position="91"/>
    </location>
</feature>
<comment type="caution">
    <text evidence="10">The sequence shown here is derived from an EMBL/GenBank/DDBJ whole genome shotgun (WGS) entry which is preliminary data.</text>
</comment>
<keyword evidence="6 8" id="KW-1133">Transmembrane helix</keyword>
<evidence type="ECO:0000259" key="9">
    <source>
        <dbReference type="Pfam" id="PF13231"/>
    </source>
</evidence>
<keyword evidence="5 8" id="KW-0812">Transmembrane</keyword>
<dbReference type="PANTHER" id="PTHR33908:SF11">
    <property type="entry name" value="MEMBRANE PROTEIN"/>
    <property type="match status" value="1"/>
</dbReference>
<dbReference type="EMBL" id="JAICCF010000003">
    <property type="protein sequence ID" value="MBW8685835.1"/>
    <property type="molecule type" value="Genomic_DNA"/>
</dbReference>
<evidence type="ECO:0000256" key="5">
    <source>
        <dbReference type="ARBA" id="ARBA00022692"/>
    </source>
</evidence>
<evidence type="ECO:0000256" key="6">
    <source>
        <dbReference type="ARBA" id="ARBA00022989"/>
    </source>
</evidence>
<evidence type="ECO:0000256" key="1">
    <source>
        <dbReference type="ARBA" id="ARBA00004651"/>
    </source>
</evidence>
<evidence type="ECO:0000313" key="11">
    <source>
        <dbReference type="Proteomes" id="UP000812961"/>
    </source>
</evidence>
<keyword evidence="4" id="KW-0808">Transferase</keyword>
<gene>
    <name evidence="10" type="ORF">K1Y79_15955</name>
</gene>
<keyword evidence="7 8" id="KW-0472">Membrane</keyword>
<name>A0ABS7GFB6_9BACT</name>
<feature type="transmembrane region" description="Helical" evidence="8">
    <location>
        <begin position="321"/>
        <end position="341"/>
    </location>
</feature>
<evidence type="ECO:0000256" key="2">
    <source>
        <dbReference type="ARBA" id="ARBA00022475"/>
    </source>
</evidence>
<reference evidence="10 11" key="1">
    <citation type="submission" date="2021-08" db="EMBL/GenBank/DDBJ databases">
        <title>The genome sequence of Chitinophaga sp. B61.</title>
        <authorList>
            <person name="Zhang X."/>
        </authorList>
    </citation>
    <scope>NUCLEOTIDE SEQUENCE [LARGE SCALE GENOMIC DNA]</scope>
    <source>
        <strain evidence="10 11">B61</strain>
    </source>
</reference>
<feature type="transmembrane region" description="Helical" evidence="8">
    <location>
        <begin position="45"/>
        <end position="65"/>
    </location>
</feature>
<proteinExistence type="predicted"/>
<keyword evidence="2" id="KW-1003">Cell membrane</keyword>
<feature type="transmembrane region" description="Helical" evidence="8">
    <location>
        <begin position="241"/>
        <end position="261"/>
    </location>
</feature>
<protein>
    <submittedName>
        <fullName evidence="10">Glycosyltransferase family 39 protein</fullName>
    </submittedName>
</protein>
<sequence length="510" mass="58767">MGHRSKILLLLFVAAKLLLHLFIVNDAYDLHRDEYLHLDQGNHLAAGYLSVPPFTAFVSFVIHVLGGGVFWVRFFPALFGTLTMLLIWKTISLLKGGWYAQTVAATAFLFSAVSRVNILYQPNSADILAWTLLLYLLIAYVNNRKSPLLLWLGLVAGLAFLNKYNVLFVIAGVVPALLLARQWRIFAEKYLYVGIMIALIVAAPNIIWQLRQGMPVLHHMKELADTQLVNVDRMGFVVEQLLFFMFGTCIWVTGLISLFWYKPFCAYRFFGWSFLLVMALFIYLKAKGYYALGLYPVMLAYGSVYWERLFSNGWLRYTRPVWLVLIALPMVMLYRFVFPVLPPEQLHSMIKPGMRELLCRWEDGQLHDLPQDFADMRGWRELAGLVANTFRQAPLDERRHLLILCENYGQAGAINFYAKKEVTPAVTFNADYMNWFPATDSLRYVIVVGDELQEYVRQYASGHIKTGQVTDVLAREYRTGVYLLTGISPVFADKLRQWQLEKQQAFRAWK</sequence>
<feature type="transmembrane region" description="Helical" evidence="8">
    <location>
        <begin position="125"/>
        <end position="142"/>
    </location>
</feature>
<feature type="transmembrane region" description="Helical" evidence="8">
    <location>
        <begin position="290"/>
        <end position="309"/>
    </location>
</feature>
<comment type="subcellular location">
    <subcellularLocation>
        <location evidence="1">Cell membrane</location>
        <topology evidence="1">Multi-pass membrane protein</topology>
    </subcellularLocation>
</comment>
<keyword evidence="11" id="KW-1185">Reference proteome</keyword>
<evidence type="ECO:0000256" key="7">
    <source>
        <dbReference type="ARBA" id="ARBA00023136"/>
    </source>
</evidence>
<feature type="domain" description="Glycosyltransferase RgtA/B/C/D-like" evidence="9">
    <location>
        <begin position="52"/>
        <end position="208"/>
    </location>
</feature>
<keyword evidence="3" id="KW-0328">Glycosyltransferase</keyword>
<evidence type="ECO:0000256" key="8">
    <source>
        <dbReference type="SAM" id="Phobius"/>
    </source>
</evidence>
<evidence type="ECO:0000256" key="4">
    <source>
        <dbReference type="ARBA" id="ARBA00022679"/>
    </source>
</evidence>
<feature type="transmembrane region" description="Helical" evidence="8">
    <location>
        <begin position="7"/>
        <end position="25"/>
    </location>
</feature>
<dbReference type="InterPro" id="IPR038731">
    <property type="entry name" value="RgtA/B/C-like"/>
</dbReference>
<dbReference type="RefSeq" id="WP_220251166.1">
    <property type="nucleotide sequence ID" value="NZ_JAICCF010000003.1"/>
</dbReference>
<dbReference type="Pfam" id="PF13231">
    <property type="entry name" value="PMT_2"/>
    <property type="match status" value="1"/>
</dbReference>
<dbReference type="InterPro" id="IPR050297">
    <property type="entry name" value="LipidA_mod_glycosyltrf_83"/>
</dbReference>
<feature type="transmembrane region" description="Helical" evidence="8">
    <location>
        <begin position="97"/>
        <end position="118"/>
    </location>
</feature>